<sequence>MALPRHPDDALLSTYFFPLRELWERSHQIRAELLGDEDEEEEEVGVELGIMPTQLYSAPLSPGTSSAPPPAPSPSSPPASAHPIITTSFTPINIPNLASSNSTNPANPTTSVSTNSTGHNSSTAHHSGPAPRRRNLSRGQYRVMNEQIFGALDESPRTISALFEELSDTLPLAIRRHYNALQSNSLYRRIEDVVVKGCSQKGWMEKTGELVNGACVYRLTDEGRTFLASLTEE</sequence>
<evidence type="ECO:0008006" key="4">
    <source>
        <dbReference type="Google" id="ProtNLM"/>
    </source>
</evidence>
<organism evidence="2 3">
    <name type="scientific">Ascobolus immersus RN42</name>
    <dbReference type="NCBI Taxonomy" id="1160509"/>
    <lineage>
        <taxon>Eukaryota</taxon>
        <taxon>Fungi</taxon>
        <taxon>Dikarya</taxon>
        <taxon>Ascomycota</taxon>
        <taxon>Pezizomycotina</taxon>
        <taxon>Pezizomycetes</taxon>
        <taxon>Pezizales</taxon>
        <taxon>Ascobolaceae</taxon>
        <taxon>Ascobolus</taxon>
    </lineage>
</organism>
<keyword evidence="3" id="KW-1185">Reference proteome</keyword>
<reference evidence="2 3" key="1">
    <citation type="journal article" date="2018" name="Nat. Ecol. Evol.">
        <title>Pezizomycetes genomes reveal the molecular basis of ectomycorrhizal truffle lifestyle.</title>
        <authorList>
            <person name="Murat C."/>
            <person name="Payen T."/>
            <person name="Noel B."/>
            <person name="Kuo A."/>
            <person name="Morin E."/>
            <person name="Chen J."/>
            <person name="Kohler A."/>
            <person name="Krizsan K."/>
            <person name="Balestrini R."/>
            <person name="Da Silva C."/>
            <person name="Montanini B."/>
            <person name="Hainaut M."/>
            <person name="Levati E."/>
            <person name="Barry K.W."/>
            <person name="Belfiori B."/>
            <person name="Cichocki N."/>
            <person name="Clum A."/>
            <person name="Dockter R.B."/>
            <person name="Fauchery L."/>
            <person name="Guy J."/>
            <person name="Iotti M."/>
            <person name="Le Tacon F."/>
            <person name="Lindquist E.A."/>
            <person name="Lipzen A."/>
            <person name="Malagnac F."/>
            <person name="Mello A."/>
            <person name="Molinier V."/>
            <person name="Miyauchi S."/>
            <person name="Poulain J."/>
            <person name="Riccioni C."/>
            <person name="Rubini A."/>
            <person name="Sitrit Y."/>
            <person name="Splivallo R."/>
            <person name="Traeger S."/>
            <person name="Wang M."/>
            <person name="Zifcakova L."/>
            <person name="Wipf D."/>
            <person name="Zambonelli A."/>
            <person name="Paolocci F."/>
            <person name="Nowrousian M."/>
            <person name="Ottonello S."/>
            <person name="Baldrian P."/>
            <person name="Spatafora J.W."/>
            <person name="Henrissat B."/>
            <person name="Nagy L.G."/>
            <person name="Aury J.M."/>
            <person name="Wincker P."/>
            <person name="Grigoriev I.V."/>
            <person name="Bonfante P."/>
            <person name="Martin F.M."/>
        </authorList>
    </citation>
    <scope>NUCLEOTIDE SEQUENCE [LARGE SCALE GENOMIC DNA]</scope>
    <source>
        <strain evidence="2 3">RN42</strain>
    </source>
</reference>
<dbReference type="Proteomes" id="UP000275078">
    <property type="component" value="Unassembled WGS sequence"/>
</dbReference>
<evidence type="ECO:0000313" key="2">
    <source>
        <dbReference type="EMBL" id="RPA75360.1"/>
    </source>
</evidence>
<feature type="region of interest" description="Disordered" evidence="1">
    <location>
        <begin position="55"/>
        <end position="135"/>
    </location>
</feature>
<feature type="compositionally biased region" description="Polar residues" evidence="1">
    <location>
        <begin position="85"/>
        <end position="125"/>
    </location>
</feature>
<gene>
    <name evidence="2" type="ORF">BJ508DRAFT_332166</name>
</gene>
<protein>
    <recommendedName>
        <fullName evidence="4">Winged helix DNA-binding domain-containing protein</fullName>
    </recommendedName>
</protein>
<accession>A0A3N4HU73</accession>
<feature type="compositionally biased region" description="Low complexity" evidence="1">
    <location>
        <begin position="57"/>
        <end position="66"/>
    </location>
</feature>
<evidence type="ECO:0000256" key="1">
    <source>
        <dbReference type="SAM" id="MobiDB-lite"/>
    </source>
</evidence>
<dbReference type="AlphaFoldDB" id="A0A3N4HU73"/>
<proteinExistence type="predicted"/>
<dbReference type="EMBL" id="ML119765">
    <property type="protein sequence ID" value="RPA75360.1"/>
    <property type="molecule type" value="Genomic_DNA"/>
</dbReference>
<feature type="compositionally biased region" description="Pro residues" evidence="1">
    <location>
        <begin position="67"/>
        <end position="77"/>
    </location>
</feature>
<name>A0A3N4HU73_ASCIM</name>
<evidence type="ECO:0000313" key="3">
    <source>
        <dbReference type="Proteomes" id="UP000275078"/>
    </source>
</evidence>